<feature type="compositionally biased region" description="Polar residues" evidence="2">
    <location>
        <begin position="240"/>
        <end position="255"/>
    </location>
</feature>
<keyword evidence="1" id="KW-0547">Nucleotide-binding</keyword>
<evidence type="ECO:0000313" key="5">
    <source>
        <dbReference type="Proteomes" id="UP000077202"/>
    </source>
</evidence>
<dbReference type="PANTHER" id="PTHR46146:SF3">
    <property type="entry name" value="SERINE_THREONINE-PROTEIN KINASE-LIKE PROTEIN CCR3-RELATED"/>
    <property type="match status" value="1"/>
</dbReference>
<evidence type="ECO:0000259" key="3">
    <source>
        <dbReference type="PROSITE" id="PS50011"/>
    </source>
</evidence>
<reference evidence="4" key="1">
    <citation type="submission" date="2016-03" db="EMBL/GenBank/DDBJ databases">
        <title>Mechanisms controlling the formation of the plant cell surface in tip-growing cells are functionally conserved among land plants.</title>
        <authorList>
            <person name="Honkanen S."/>
            <person name="Jones V.A."/>
            <person name="Morieri G."/>
            <person name="Champion C."/>
            <person name="Hetherington A.J."/>
            <person name="Kelly S."/>
            <person name="Saint-Marcoux D."/>
            <person name="Proust H."/>
            <person name="Prescott H."/>
            <person name="Dolan L."/>
        </authorList>
    </citation>
    <scope>NUCLEOTIDE SEQUENCE [LARGE SCALE GENOMIC DNA]</scope>
    <source>
        <tissue evidence="4">Whole gametophyte</tissue>
    </source>
</reference>
<feature type="region of interest" description="Disordered" evidence="2">
    <location>
        <begin position="338"/>
        <end position="358"/>
    </location>
</feature>
<sequence>MCNTQGGRFSPTDGMCTRASTFASTGSRCAELGVRSETVQSLASRSHATTSAQKGSRRNTLQQSLLPTARRYHTQGRGRGRLCRPSGTQSTSQYVTGASAEPLRWWQAVRENPPQGLCSQDSAVCRQWLLAATTAAGGESRPRRRLTSDAVVGVALTGPPRCAAEALQRLLEHFEFRCALHQKARPGPGIIETREALALIHRVPRADSLGSSREQNGRKSRPEGVRIRSGKDDPIDCTLDSAQSESGDPDSSTAFSEFPTAFGHYDAADDARRSTRQSCHRLEYISAREGGSNKAIRQVGTLQCCCGADEEEEEGGECGEENEDDVFQSARTSILGCSNRTRKSDEPSRSVRDRGPDSAGPCLDLRGLGCGSRILTLPDCEVVSILDKEHAVDTLAFQGLHIMALYLTERAHLRAPFAEALAVSVDKCRRGVVVLQVINSPPSCRRVKQGWRATFAAGAPTGPLLRKLISAVPADSRKSLEKMSCRTFRTSDVSNPGAKDLSRTQHQTPKTFSLDELRRATKSFSSSNVVGKGVHGTVYKGKLRDGQGAPFLVAVKRYSGDFSKEFQVELNALSRLHHLNIIRCLGSCIQKDEKLLVLEHAYHGSLYSYLHSQKPILSWTEKLSIALGIVEGLKYLRAANIIHRNPNSSNILLDKSLVPKIAGFSLSLKAYKVKEEEGLHISFLGTQGYTDPDYRSQGAMSTTVDIYIFGVVLMELITGKPPVAPVTDTLLVTEMHQKQASGSNFSDLAEPNGVVSPLLTSSIKVRDLIRARPYEQFGVILCRHILSYKLSEGIGKYQTVCDFLPRVEKMFLDGVKGHYDHGNEVEAVAVADKQPFGK</sequence>
<feature type="binding site" evidence="1">
    <location>
        <position position="556"/>
    </location>
    <ligand>
        <name>ATP</name>
        <dbReference type="ChEBI" id="CHEBI:30616"/>
    </ligand>
</feature>
<proteinExistence type="predicted"/>
<dbReference type="Proteomes" id="UP000077202">
    <property type="component" value="Unassembled WGS sequence"/>
</dbReference>
<dbReference type="InterPro" id="IPR001245">
    <property type="entry name" value="Ser-Thr/Tyr_kinase_cat_dom"/>
</dbReference>
<dbReference type="PANTHER" id="PTHR46146">
    <property type="entry name" value="SERINE/THREONINE-PROTEIN KINASE-LIKE PROTEIN CCR4"/>
    <property type="match status" value="1"/>
</dbReference>
<feature type="compositionally biased region" description="Basic and acidic residues" evidence="2">
    <location>
        <begin position="342"/>
        <end position="356"/>
    </location>
</feature>
<name>A0A176W2D8_MARPO</name>
<evidence type="ECO:0000256" key="2">
    <source>
        <dbReference type="SAM" id="MobiDB-lite"/>
    </source>
</evidence>
<dbReference type="InterPro" id="IPR000719">
    <property type="entry name" value="Prot_kinase_dom"/>
</dbReference>
<keyword evidence="1" id="KW-0067">ATP-binding</keyword>
<gene>
    <name evidence="4" type="ORF">AXG93_2471s1090</name>
</gene>
<dbReference type="EMBL" id="LVLJ01002120">
    <property type="protein sequence ID" value="OAE26741.1"/>
    <property type="molecule type" value="Genomic_DNA"/>
</dbReference>
<evidence type="ECO:0000256" key="1">
    <source>
        <dbReference type="PROSITE-ProRule" id="PRU10141"/>
    </source>
</evidence>
<dbReference type="GO" id="GO:0004672">
    <property type="term" value="F:protein kinase activity"/>
    <property type="evidence" value="ECO:0007669"/>
    <property type="project" value="InterPro"/>
</dbReference>
<organism evidence="4 5">
    <name type="scientific">Marchantia polymorpha subsp. ruderalis</name>
    <dbReference type="NCBI Taxonomy" id="1480154"/>
    <lineage>
        <taxon>Eukaryota</taxon>
        <taxon>Viridiplantae</taxon>
        <taxon>Streptophyta</taxon>
        <taxon>Embryophyta</taxon>
        <taxon>Marchantiophyta</taxon>
        <taxon>Marchantiopsida</taxon>
        <taxon>Marchantiidae</taxon>
        <taxon>Marchantiales</taxon>
        <taxon>Marchantiaceae</taxon>
        <taxon>Marchantia</taxon>
    </lineage>
</organism>
<dbReference type="AlphaFoldDB" id="A0A176W2D8"/>
<dbReference type="PROSITE" id="PS00107">
    <property type="entry name" value="PROTEIN_KINASE_ATP"/>
    <property type="match status" value="1"/>
</dbReference>
<protein>
    <recommendedName>
        <fullName evidence="3">Protein kinase domain-containing protein</fullName>
    </recommendedName>
</protein>
<dbReference type="GO" id="GO:0005524">
    <property type="term" value="F:ATP binding"/>
    <property type="evidence" value="ECO:0007669"/>
    <property type="project" value="UniProtKB-UniRule"/>
</dbReference>
<dbReference type="Pfam" id="PF07714">
    <property type="entry name" value="PK_Tyr_Ser-Thr"/>
    <property type="match status" value="1"/>
</dbReference>
<feature type="region of interest" description="Disordered" evidence="2">
    <location>
        <begin position="41"/>
        <end position="93"/>
    </location>
</feature>
<accession>A0A176W2D8</accession>
<dbReference type="Gene3D" id="3.30.200.20">
    <property type="entry name" value="Phosphorylase Kinase, domain 1"/>
    <property type="match status" value="1"/>
</dbReference>
<dbReference type="InterPro" id="IPR011009">
    <property type="entry name" value="Kinase-like_dom_sf"/>
</dbReference>
<dbReference type="SUPFAM" id="SSF56112">
    <property type="entry name" value="Protein kinase-like (PK-like)"/>
    <property type="match status" value="1"/>
</dbReference>
<comment type="caution">
    <text evidence="4">The sequence shown here is derived from an EMBL/GenBank/DDBJ whole genome shotgun (WGS) entry which is preliminary data.</text>
</comment>
<feature type="region of interest" description="Disordered" evidence="2">
    <location>
        <begin position="207"/>
        <end position="257"/>
    </location>
</feature>
<feature type="compositionally biased region" description="Basic and acidic residues" evidence="2">
    <location>
        <begin position="215"/>
        <end position="234"/>
    </location>
</feature>
<feature type="domain" description="Protein kinase" evidence="3">
    <location>
        <begin position="524"/>
        <end position="777"/>
    </location>
</feature>
<dbReference type="PROSITE" id="PS50011">
    <property type="entry name" value="PROTEIN_KINASE_DOM"/>
    <property type="match status" value="1"/>
</dbReference>
<feature type="compositionally biased region" description="Polar residues" evidence="2">
    <location>
        <begin position="41"/>
        <end position="66"/>
    </location>
</feature>
<keyword evidence="5" id="KW-1185">Reference proteome</keyword>
<dbReference type="Gene3D" id="1.10.510.10">
    <property type="entry name" value="Transferase(Phosphotransferase) domain 1"/>
    <property type="match status" value="1"/>
</dbReference>
<evidence type="ECO:0000313" key="4">
    <source>
        <dbReference type="EMBL" id="OAE26741.1"/>
    </source>
</evidence>
<dbReference type="InterPro" id="IPR017441">
    <property type="entry name" value="Protein_kinase_ATP_BS"/>
</dbReference>
<feature type="compositionally biased region" description="Basic residues" evidence="2">
    <location>
        <begin position="70"/>
        <end position="82"/>
    </location>
</feature>